<dbReference type="Pfam" id="PF05193">
    <property type="entry name" value="Peptidase_M16_C"/>
    <property type="match status" value="1"/>
</dbReference>
<protein>
    <submittedName>
        <fullName evidence="10">Peptidase M16 inactive domain-containing protein</fullName>
        <ecNumber evidence="10">3.4.24.56</ecNumber>
    </submittedName>
</protein>
<evidence type="ECO:0000313" key="10">
    <source>
        <dbReference type="EMBL" id="EEA08596.1"/>
    </source>
</evidence>
<evidence type="ECO:0000259" key="9">
    <source>
        <dbReference type="Pfam" id="PF05193"/>
    </source>
</evidence>
<keyword evidence="7" id="KW-0472">Membrane</keyword>
<dbReference type="Gene3D" id="3.30.830.10">
    <property type="entry name" value="Metalloenzyme, LuxS/M16 peptidase-like"/>
    <property type="match status" value="4"/>
</dbReference>
<evidence type="ECO:0000259" key="8">
    <source>
        <dbReference type="Pfam" id="PF00675"/>
    </source>
</evidence>
<accession>B6AK55</accession>
<dbReference type="InterPro" id="IPR011765">
    <property type="entry name" value="Pept_M16_N"/>
</dbReference>
<reference evidence="10" key="1">
    <citation type="submission" date="2008-06" db="EMBL/GenBank/DDBJ databases">
        <authorList>
            <person name="Lorenzi H."/>
            <person name="Inman J."/>
            <person name="Miller J."/>
            <person name="Schobel S."/>
            <person name="Amedeo P."/>
            <person name="Caler E.V."/>
            <person name="da Silva J."/>
        </authorList>
    </citation>
    <scope>NUCLEOTIDE SEQUENCE [LARGE SCALE GENOMIC DNA]</scope>
    <source>
        <strain evidence="10">RN66</strain>
    </source>
</reference>
<dbReference type="VEuPathDB" id="CryptoDB:CMU_004450"/>
<evidence type="ECO:0000256" key="5">
    <source>
        <dbReference type="ARBA" id="ARBA00022833"/>
    </source>
</evidence>
<evidence type="ECO:0000256" key="6">
    <source>
        <dbReference type="ARBA" id="ARBA00023049"/>
    </source>
</evidence>
<dbReference type="PANTHER" id="PTHR43690">
    <property type="entry name" value="NARDILYSIN"/>
    <property type="match status" value="1"/>
</dbReference>
<dbReference type="GO" id="GO:0046872">
    <property type="term" value="F:metal ion binding"/>
    <property type="evidence" value="ECO:0007669"/>
    <property type="project" value="UniProtKB-KW"/>
</dbReference>
<keyword evidence="5" id="KW-0862">Zinc</keyword>
<dbReference type="Pfam" id="PF00675">
    <property type="entry name" value="Peptidase_M16"/>
    <property type="match status" value="1"/>
</dbReference>
<keyword evidence="2" id="KW-0645">Protease</keyword>
<dbReference type="OrthoDB" id="952271at2759"/>
<dbReference type="GeneID" id="6998080"/>
<feature type="domain" description="Peptidase M16 N-terminal" evidence="8">
    <location>
        <begin position="92"/>
        <end position="226"/>
    </location>
</feature>
<dbReference type="PANTHER" id="PTHR43690:SF18">
    <property type="entry name" value="INSULIN-DEGRADING ENZYME-RELATED"/>
    <property type="match status" value="1"/>
</dbReference>
<evidence type="ECO:0000256" key="3">
    <source>
        <dbReference type="ARBA" id="ARBA00022723"/>
    </source>
</evidence>
<evidence type="ECO:0000256" key="4">
    <source>
        <dbReference type="ARBA" id="ARBA00022801"/>
    </source>
</evidence>
<dbReference type="RefSeq" id="XP_002142945.1">
    <property type="nucleotide sequence ID" value="XM_002142909.1"/>
</dbReference>
<evidence type="ECO:0000313" key="11">
    <source>
        <dbReference type="Proteomes" id="UP000001460"/>
    </source>
</evidence>
<dbReference type="InterPro" id="IPR011249">
    <property type="entry name" value="Metalloenz_LuxS/M16"/>
</dbReference>
<sequence>MDIIFNCIFRGLLFLWILSLYLDVFIYDSNNTLNSFKVSFVEATHSLNGVIKYPRDYPNSSIVNSIGDREFIKPFGDFAKYRFVTLRNKMQVFLVSNPNYNNSFVTMGVRVGSYMDPKEMSGLSTLLKDVLMADESEVEDQDKFINYLLDNNGLYEDKINYLNTEYTFTIQSKKLENALKLFSNLFKFPKFKETTVQNQINHSELFKRSDNDKEYKLENLLNTLATQYKGQNETFFSHYEYLKQLNNKDDNLYLELVKFYKENYSANLMVLCIISDDSLDKLESYAVKLFTDIPNLNQTWINSYDIFYGNNHPYSNLTQKIIEMKSIDSDINELSIFFPIDNQDGNWRYKFANYISFLLTSSGNHDLRSKLISRGWVTKFTTEVRKNSNGVTNFVIMIQLPHKGDNNILRILEALFSTFEVIRIYPMDDLIWEHIRVATEVTFQNKLSLKGKMRASDITQTYMDTGCSPEKVLQAPFSMSYVDYVEFHKFLDFFIPKNMFLVLSNSKFSKSGSSLLLSNNSLYEGIWGSIARHFRIFGMSIGNLFIKKKVGIFPFFNIQPYIHTEYLVDEIPERIINNLSDITDSPAKKLLKIELGPDFLGNLDLTLHTVNITKQDHPILLSDILAKYISIEEKVGKNSSEYDSIKSGNLTAIDISPFASNIYYMPSGSRNPYIYAKINFDFEKVDLDIKNIKFSNIPRLIVLNYLFQHAFYAYIRPVLRDYIILNEYKTIYDINTMKLGIRFDIFEYSSAFPNIFNELVKSLANPHDFIKSSYISLAKRDFKLMIQKLANQSSKHISISIISQVLSKDPLTFDMLIKEERSIKYIDILEYVMVLLKYASLKGIVIGNCTPIQVNYYLNRFSTLLNNNIYTTNPGITEHLKYIGPTKSKIINMMYLPSSHHFTYVFEKSKYGSNQVNVILQLGPNNVENNAINALIKQIEFHEAFVQYVSNNSSYITLFDYSSIYASSICTYNFVFMSNVYNIKEIVNIIQGFFDKFLVELSPLVELKKYKKAKYSTIANLSNFERQTLGAMKLHYVPIIENNSPVNWQKMETSYLEKLSQDEFLEVWKKFINSPRLMVAIQIDNINNKSMKEISEFTPPGYRKLTNNSELFDLFKDRQYN</sequence>
<evidence type="ECO:0000256" key="7">
    <source>
        <dbReference type="SAM" id="Phobius"/>
    </source>
</evidence>
<keyword evidence="7" id="KW-0812">Transmembrane</keyword>
<feature type="domain" description="Peptidase M16 C-terminal" evidence="9">
    <location>
        <begin position="255"/>
        <end position="434"/>
    </location>
</feature>
<dbReference type="OMA" id="MRASDIT"/>
<dbReference type="Proteomes" id="UP000001460">
    <property type="component" value="Unassembled WGS sequence"/>
</dbReference>
<dbReference type="InterPro" id="IPR050626">
    <property type="entry name" value="Peptidase_M16"/>
</dbReference>
<name>B6AK55_CRYMR</name>
<feature type="transmembrane region" description="Helical" evidence="7">
    <location>
        <begin position="7"/>
        <end position="27"/>
    </location>
</feature>
<keyword evidence="7" id="KW-1133">Transmembrane helix</keyword>
<proteinExistence type="inferred from homology"/>
<comment type="similarity">
    <text evidence="1">Belongs to the peptidase M16 family.</text>
</comment>
<keyword evidence="4 10" id="KW-0378">Hydrolase</keyword>
<keyword evidence="11" id="KW-1185">Reference proteome</keyword>
<dbReference type="GO" id="GO:0004222">
    <property type="term" value="F:metalloendopeptidase activity"/>
    <property type="evidence" value="ECO:0007669"/>
    <property type="project" value="UniProtKB-EC"/>
</dbReference>
<keyword evidence="3" id="KW-0479">Metal-binding</keyword>
<gene>
    <name evidence="10" type="ORF">CMU_004450</name>
</gene>
<dbReference type="AlphaFoldDB" id="B6AK55"/>
<evidence type="ECO:0000256" key="2">
    <source>
        <dbReference type="ARBA" id="ARBA00022670"/>
    </source>
</evidence>
<organism evidence="10 11">
    <name type="scientific">Cryptosporidium muris (strain RN66)</name>
    <dbReference type="NCBI Taxonomy" id="441375"/>
    <lineage>
        <taxon>Eukaryota</taxon>
        <taxon>Sar</taxon>
        <taxon>Alveolata</taxon>
        <taxon>Apicomplexa</taxon>
        <taxon>Conoidasida</taxon>
        <taxon>Coccidia</taxon>
        <taxon>Eucoccidiorida</taxon>
        <taxon>Eimeriorina</taxon>
        <taxon>Cryptosporidiidae</taxon>
        <taxon>Cryptosporidium</taxon>
    </lineage>
</organism>
<evidence type="ECO:0000256" key="1">
    <source>
        <dbReference type="ARBA" id="ARBA00007261"/>
    </source>
</evidence>
<dbReference type="EC" id="3.4.24.56" evidence="10"/>
<dbReference type="SUPFAM" id="SSF63411">
    <property type="entry name" value="LuxS/MPP-like metallohydrolase"/>
    <property type="match status" value="3"/>
</dbReference>
<keyword evidence="6" id="KW-0482">Metalloprotease</keyword>
<dbReference type="InterPro" id="IPR007863">
    <property type="entry name" value="Peptidase_M16_C"/>
</dbReference>
<dbReference type="EMBL" id="DS989745">
    <property type="protein sequence ID" value="EEA08596.1"/>
    <property type="molecule type" value="Genomic_DNA"/>
</dbReference>
<dbReference type="eggNOG" id="KOG0959">
    <property type="taxonomic scope" value="Eukaryota"/>
</dbReference>
<dbReference type="GO" id="GO:0006508">
    <property type="term" value="P:proteolysis"/>
    <property type="evidence" value="ECO:0007669"/>
    <property type="project" value="UniProtKB-KW"/>
</dbReference>
<dbReference type="STRING" id="441375.B6AK55"/>